<accession>A0A9P5YXX2</accession>
<keyword evidence="2" id="KW-1185">Reference proteome</keyword>
<proteinExistence type="predicted"/>
<evidence type="ECO:0000313" key="2">
    <source>
        <dbReference type="Proteomes" id="UP000807469"/>
    </source>
</evidence>
<comment type="caution">
    <text evidence="1">The sequence shown here is derived from an EMBL/GenBank/DDBJ whole genome shotgun (WGS) entry which is preliminary data.</text>
</comment>
<dbReference type="AlphaFoldDB" id="A0A9P5YXX2"/>
<dbReference type="Proteomes" id="UP000807469">
    <property type="component" value="Unassembled WGS sequence"/>
</dbReference>
<protein>
    <recommendedName>
        <fullName evidence="3">F-box domain-containing protein</fullName>
    </recommendedName>
</protein>
<organism evidence="1 2">
    <name type="scientific">Pholiota conissans</name>
    <dbReference type="NCBI Taxonomy" id="109636"/>
    <lineage>
        <taxon>Eukaryota</taxon>
        <taxon>Fungi</taxon>
        <taxon>Dikarya</taxon>
        <taxon>Basidiomycota</taxon>
        <taxon>Agaricomycotina</taxon>
        <taxon>Agaricomycetes</taxon>
        <taxon>Agaricomycetidae</taxon>
        <taxon>Agaricales</taxon>
        <taxon>Agaricineae</taxon>
        <taxon>Strophariaceae</taxon>
        <taxon>Pholiota</taxon>
    </lineage>
</organism>
<evidence type="ECO:0000313" key="1">
    <source>
        <dbReference type="EMBL" id="KAF9477777.1"/>
    </source>
</evidence>
<name>A0A9P5YXX2_9AGAR</name>
<dbReference type="OrthoDB" id="3172239at2759"/>
<dbReference type="Gene3D" id="3.80.10.10">
    <property type="entry name" value="Ribonuclease Inhibitor"/>
    <property type="match status" value="1"/>
</dbReference>
<dbReference type="InterPro" id="IPR032675">
    <property type="entry name" value="LRR_dom_sf"/>
</dbReference>
<dbReference type="EMBL" id="MU155251">
    <property type="protein sequence ID" value="KAF9477777.1"/>
    <property type="molecule type" value="Genomic_DNA"/>
</dbReference>
<sequence length="334" mass="38079">MDARQVSGDQNIATEDQYQQIDEEISRLYASIAALKSRRNALSPLYRLPPEIITTIFLCVKRAYRRSNFLDHFSPFKWISLTHVSSHLRSIAINAPCLWVDPPLDNLPWMEEMLKRSKNAGLIVNARLSSKGNPPGLEQVLQHSAHIKVLRFDILSPDHYTQMLQYLPRSAPQLAYLAINAPYFGPGHFQTIQPFFVSIPSNILLETPRLRYLELTSCKFNWNTHSHLFHSLAHLRIYYLPQTSRPTPKQMVDVLKAMPNIISLCLSHALPTEANNRVSWTSGPIHLASLRRLEIQDTTTGLEDFFSCVTFPLTATMQALLDLIQTTSSIFKKS</sequence>
<evidence type="ECO:0008006" key="3">
    <source>
        <dbReference type="Google" id="ProtNLM"/>
    </source>
</evidence>
<gene>
    <name evidence="1" type="ORF">BDN70DRAFT_92645</name>
</gene>
<reference evidence="1" key="1">
    <citation type="submission" date="2020-11" db="EMBL/GenBank/DDBJ databases">
        <authorList>
            <consortium name="DOE Joint Genome Institute"/>
            <person name="Ahrendt S."/>
            <person name="Riley R."/>
            <person name="Andreopoulos W."/>
            <person name="Labutti K."/>
            <person name="Pangilinan J."/>
            <person name="Ruiz-Duenas F.J."/>
            <person name="Barrasa J.M."/>
            <person name="Sanchez-Garcia M."/>
            <person name="Camarero S."/>
            <person name="Miyauchi S."/>
            <person name="Serrano A."/>
            <person name="Linde D."/>
            <person name="Babiker R."/>
            <person name="Drula E."/>
            <person name="Ayuso-Fernandez I."/>
            <person name="Pacheco R."/>
            <person name="Padilla G."/>
            <person name="Ferreira P."/>
            <person name="Barriuso J."/>
            <person name="Kellner H."/>
            <person name="Castanera R."/>
            <person name="Alfaro M."/>
            <person name="Ramirez L."/>
            <person name="Pisabarro A.G."/>
            <person name="Kuo A."/>
            <person name="Tritt A."/>
            <person name="Lipzen A."/>
            <person name="He G."/>
            <person name="Yan M."/>
            <person name="Ng V."/>
            <person name="Cullen D."/>
            <person name="Martin F."/>
            <person name="Rosso M.-N."/>
            <person name="Henrissat B."/>
            <person name="Hibbett D."/>
            <person name="Martinez A.T."/>
            <person name="Grigoriev I.V."/>
        </authorList>
    </citation>
    <scope>NUCLEOTIDE SEQUENCE</scope>
    <source>
        <strain evidence="1">CIRM-BRFM 674</strain>
    </source>
</reference>
<dbReference type="SUPFAM" id="SSF52047">
    <property type="entry name" value="RNI-like"/>
    <property type="match status" value="1"/>
</dbReference>